<sequence length="62" mass="6862">MQAAPCIGLRTYLTNNKKGASQTLLLTSCWLFRRCALARFRFSAGFLKIPINNKVGVITISS</sequence>
<proteinExistence type="predicted"/>
<name>A0A2P6P119_ROSCH</name>
<comment type="caution">
    <text evidence="1">The sequence shown here is derived from an EMBL/GenBank/DDBJ whole genome shotgun (WGS) entry which is preliminary data.</text>
</comment>
<accession>A0A2P6P119</accession>
<reference evidence="1 2" key="1">
    <citation type="journal article" date="2018" name="Nat. Genet.">
        <title>The Rosa genome provides new insights in the design of modern roses.</title>
        <authorList>
            <person name="Bendahmane M."/>
        </authorList>
    </citation>
    <scope>NUCLEOTIDE SEQUENCE [LARGE SCALE GENOMIC DNA]</scope>
    <source>
        <strain evidence="2">cv. Old Blush</strain>
    </source>
</reference>
<protein>
    <submittedName>
        <fullName evidence="1">Uncharacterized protein</fullName>
    </submittedName>
</protein>
<evidence type="ECO:0000313" key="2">
    <source>
        <dbReference type="Proteomes" id="UP000238479"/>
    </source>
</evidence>
<dbReference type="Gramene" id="PRQ15624">
    <property type="protein sequence ID" value="PRQ15624"/>
    <property type="gene ID" value="RchiOBHm_MTg0498581"/>
</dbReference>
<evidence type="ECO:0000313" key="1">
    <source>
        <dbReference type="EMBL" id="PRQ15624.1"/>
    </source>
</evidence>
<dbReference type="Proteomes" id="UP000238479">
    <property type="component" value="Mitochondrion MT"/>
</dbReference>
<organism evidence="1 2">
    <name type="scientific">Rosa chinensis</name>
    <name type="common">China rose</name>
    <dbReference type="NCBI Taxonomy" id="74649"/>
    <lineage>
        <taxon>Eukaryota</taxon>
        <taxon>Viridiplantae</taxon>
        <taxon>Streptophyta</taxon>
        <taxon>Embryophyta</taxon>
        <taxon>Tracheophyta</taxon>
        <taxon>Spermatophyta</taxon>
        <taxon>Magnoliopsida</taxon>
        <taxon>eudicotyledons</taxon>
        <taxon>Gunneridae</taxon>
        <taxon>Pentapetalae</taxon>
        <taxon>rosids</taxon>
        <taxon>fabids</taxon>
        <taxon>Rosales</taxon>
        <taxon>Rosaceae</taxon>
        <taxon>Rosoideae</taxon>
        <taxon>Rosoideae incertae sedis</taxon>
        <taxon>Rosa</taxon>
    </lineage>
</organism>
<keyword evidence="2" id="KW-1185">Reference proteome</keyword>
<dbReference type="AlphaFoldDB" id="A0A2P6P119"/>
<keyword evidence="1" id="KW-0496">Mitochondrion</keyword>
<gene>
    <name evidence="1" type="ORF">RchiOBHm_MTg0498581</name>
</gene>
<dbReference type="EMBL" id="PDCK01000047">
    <property type="protein sequence ID" value="PRQ15624.1"/>
    <property type="molecule type" value="Genomic_DNA"/>
</dbReference>
<geneLocation type="mitochondrion" evidence="1"/>